<sequence>LLEVWTGKGSIIDVFSLPEFGELECVREPLPPYGLLVMLSRRQELLPKTISVAVGTDDSEEAPNQSNLRSKSKKTKRSQTPKQDTGFRPPPLIRPNSSAVAISAGIHKQLDSDHISDFKTPTICKTEDPIVVCNTSKTAVYNGNEILTDGFPAKCSTQPADIAPQAEDLPNPLTFFEQTSGVKGVNSSEARRASQTTEVRCYMDTCEFSKVLRAIYTRCGLSDVNINLRKIFYEDLSTRHKILNEKNAQPSRGRKRVRLSCDCDATGPYSRSYRRMRVSRTHPSNIVPECSANCEEPRSSSVEKSELLSSCSVRCVDAASSLRNQVEPQRMCEQSPCSAANPFQCAPHENGDLRNSKTIGDEVLLPERVADSHISTTSVEGQHLPLKKHTRLDSAFCDEDEKDDHVPRNTVPVIAPVFHLPVKTAQASCAARSHKLVATNQITTVTTEAVENSDNLPQESSVLDCLVFPDTNDEVKRYLDFIRKAVAVHHLQRGVLPEMKDILKDLDEEVSAKWVDYVLMYIPEVSVMPYDGQVRAISIPLLIF</sequence>
<name>A0A016UQA4_9BILA</name>
<evidence type="ECO:0000313" key="3">
    <source>
        <dbReference type="Proteomes" id="UP000024635"/>
    </source>
</evidence>
<organism evidence="2 3">
    <name type="scientific">Ancylostoma ceylanicum</name>
    <dbReference type="NCBI Taxonomy" id="53326"/>
    <lineage>
        <taxon>Eukaryota</taxon>
        <taxon>Metazoa</taxon>
        <taxon>Ecdysozoa</taxon>
        <taxon>Nematoda</taxon>
        <taxon>Chromadorea</taxon>
        <taxon>Rhabditida</taxon>
        <taxon>Rhabditina</taxon>
        <taxon>Rhabditomorpha</taxon>
        <taxon>Strongyloidea</taxon>
        <taxon>Ancylostomatidae</taxon>
        <taxon>Ancylostomatinae</taxon>
        <taxon>Ancylostoma</taxon>
    </lineage>
</organism>
<protein>
    <submittedName>
        <fullName evidence="2">Uncharacterized protein</fullName>
    </submittedName>
</protein>
<dbReference type="EMBL" id="JARK01001366">
    <property type="protein sequence ID" value="EYC17385.1"/>
    <property type="molecule type" value="Genomic_DNA"/>
</dbReference>
<evidence type="ECO:0000256" key="1">
    <source>
        <dbReference type="SAM" id="MobiDB-lite"/>
    </source>
</evidence>
<feature type="region of interest" description="Disordered" evidence="1">
    <location>
        <begin position="56"/>
        <end position="94"/>
    </location>
</feature>
<comment type="caution">
    <text evidence="2">The sequence shown here is derived from an EMBL/GenBank/DDBJ whole genome shotgun (WGS) entry which is preliminary data.</text>
</comment>
<evidence type="ECO:0000313" key="2">
    <source>
        <dbReference type="EMBL" id="EYC17385.1"/>
    </source>
</evidence>
<accession>A0A016UQA4</accession>
<gene>
    <name evidence="2" type="primary">Acey_s0030.g2014</name>
    <name evidence="2" type="ORF">Y032_0030g2014</name>
</gene>
<feature type="compositionally biased region" description="Basic residues" evidence="1">
    <location>
        <begin position="70"/>
        <end position="79"/>
    </location>
</feature>
<proteinExistence type="predicted"/>
<dbReference type="OrthoDB" id="5875723at2759"/>
<dbReference type="AlphaFoldDB" id="A0A016UQA4"/>
<keyword evidence="3" id="KW-1185">Reference proteome</keyword>
<feature type="non-terminal residue" evidence="2">
    <location>
        <position position="1"/>
    </location>
</feature>
<dbReference type="Proteomes" id="UP000024635">
    <property type="component" value="Unassembled WGS sequence"/>
</dbReference>
<reference evidence="3" key="1">
    <citation type="journal article" date="2015" name="Nat. Genet.">
        <title>The genome and transcriptome of the zoonotic hookworm Ancylostoma ceylanicum identify infection-specific gene families.</title>
        <authorList>
            <person name="Schwarz E.M."/>
            <person name="Hu Y."/>
            <person name="Antoshechkin I."/>
            <person name="Miller M.M."/>
            <person name="Sternberg P.W."/>
            <person name="Aroian R.V."/>
        </authorList>
    </citation>
    <scope>NUCLEOTIDE SEQUENCE</scope>
    <source>
        <strain evidence="3">HY135</strain>
    </source>
</reference>